<keyword evidence="12" id="KW-1185">Reference proteome</keyword>
<dbReference type="GO" id="GO:0016746">
    <property type="term" value="F:acyltransferase activity"/>
    <property type="evidence" value="ECO:0007669"/>
    <property type="project" value="UniProtKB-KW"/>
</dbReference>
<evidence type="ECO:0000313" key="11">
    <source>
        <dbReference type="EMBL" id="MDK4247594.1"/>
    </source>
</evidence>
<dbReference type="InterPro" id="IPR036514">
    <property type="entry name" value="SGNH_hydro_sf"/>
</dbReference>
<feature type="compositionally biased region" description="Polar residues" evidence="8">
    <location>
        <begin position="20"/>
        <end position="45"/>
    </location>
</feature>
<dbReference type="CDD" id="cd01840">
    <property type="entry name" value="SGNH_hydrolase_yrhL_like"/>
    <property type="match status" value="1"/>
</dbReference>
<feature type="compositionally biased region" description="Polar residues" evidence="8">
    <location>
        <begin position="91"/>
        <end position="115"/>
    </location>
</feature>
<evidence type="ECO:0000256" key="2">
    <source>
        <dbReference type="ARBA" id="ARBA00022475"/>
    </source>
</evidence>
<feature type="domain" description="Acyltransferase 3" evidence="10">
    <location>
        <begin position="427"/>
        <end position="769"/>
    </location>
</feature>
<feature type="transmembrane region" description="Helical" evidence="9">
    <location>
        <begin position="689"/>
        <end position="709"/>
    </location>
</feature>
<feature type="transmembrane region" description="Helical" evidence="9">
    <location>
        <begin position="754"/>
        <end position="776"/>
    </location>
</feature>
<dbReference type="PANTHER" id="PTHR23028:SF53">
    <property type="entry name" value="ACYL_TRANSF_3 DOMAIN-CONTAINING PROTEIN"/>
    <property type="match status" value="1"/>
</dbReference>
<evidence type="ECO:0000256" key="5">
    <source>
        <dbReference type="ARBA" id="ARBA00022989"/>
    </source>
</evidence>
<feature type="region of interest" description="Disordered" evidence="8">
    <location>
        <begin position="1"/>
        <end position="407"/>
    </location>
</feature>
<evidence type="ECO:0000259" key="10">
    <source>
        <dbReference type="Pfam" id="PF01757"/>
    </source>
</evidence>
<feature type="compositionally biased region" description="Basic and acidic residues" evidence="8">
    <location>
        <begin position="286"/>
        <end position="307"/>
    </location>
</feature>
<comment type="subcellular location">
    <subcellularLocation>
        <location evidence="1">Cell membrane</location>
        <topology evidence="1">Multi-pass membrane protein</topology>
    </subcellularLocation>
</comment>
<evidence type="ECO:0000256" key="7">
    <source>
        <dbReference type="ARBA" id="ARBA00023315"/>
    </source>
</evidence>
<proteinExistence type="predicted"/>
<feature type="compositionally biased region" description="Low complexity" evidence="8">
    <location>
        <begin position="153"/>
        <end position="189"/>
    </location>
</feature>
<dbReference type="PANTHER" id="PTHR23028">
    <property type="entry name" value="ACETYLTRANSFERASE"/>
    <property type="match status" value="1"/>
</dbReference>
<evidence type="ECO:0000256" key="9">
    <source>
        <dbReference type="SAM" id="Phobius"/>
    </source>
</evidence>
<dbReference type="SUPFAM" id="SSF52266">
    <property type="entry name" value="SGNH hydrolase"/>
    <property type="match status" value="1"/>
</dbReference>
<keyword evidence="4 9" id="KW-0812">Transmembrane</keyword>
<keyword evidence="7 11" id="KW-0012">Acyltransferase</keyword>
<dbReference type="InterPro" id="IPR002656">
    <property type="entry name" value="Acyl_transf_3_dom"/>
</dbReference>
<feature type="compositionally biased region" description="Polar residues" evidence="8">
    <location>
        <begin position="190"/>
        <end position="200"/>
    </location>
</feature>
<feature type="transmembrane region" description="Helical" evidence="9">
    <location>
        <begin position="452"/>
        <end position="473"/>
    </location>
</feature>
<evidence type="ECO:0000256" key="4">
    <source>
        <dbReference type="ARBA" id="ARBA00022692"/>
    </source>
</evidence>
<dbReference type="InterPro" id="IPR050879">
    <property type="entry name" value="Acyltransferase_3"/>
</dbReference>
<evidence type="ECO:0000256" key="1">
    <source>
        <dbReference type="ARBA" id="ARBA00004651"/>
    </source>
</evidence>
<protein>
    <submittedName>
        <fullName evidence="11">Acyltransferase family protein</fullName>
    </submittedName>
</protein>
<feature type="compositionally biased region" description="Polar residues" evidence="8">
    <location>
        <begin position="373"/>
        <end position="384"/>
    </location>
</feature>
<feature type="compositionally biased region" description="Polar residues" evidence="8">
    <location>
        <begin position="124"/>
        <end position="133"/>
    </location>
</feature>
<accession>A0ABT7FPV8</accession>
<keyword evidence="6 9" id="KW-0472">Membrane</keyword>
<sequence>MNRFLRSLLGKKDSERNEATPPTTRQSDGPTGDSSTGASTPNSGIPTGPDPHARNNHEARTEHQPPTSNAQDGTKSSHAQPTDPTRGFARQSRQVGNPTPQDKIPSRNQGAQTPKSAAAKGSAQDKQNNSAQKKTGAKPHQQVKPATPKKPQKPQQPAAETKEFPASPSGTSRASGTSGTSRTSTSAGSKNSSRSNNSAGTPRPSDANRSTGTGSSKPSDDAKNSAQGTTEFPAQQSWPAQRPEQRKPEQRKTEQSKAEQRKTEPRKPEQRKPEQHTSGQQQPVQREQEQRQQEQRQQEQRPPEQRKPAQHQPEQQASGSGRQQAEQRKPAQKSASAQEQKSGIPAVDKAAAMGASQPQRIPAEQTAREHQTAAVQAGQQSSPHETQDANKSKYPLQNQQNDSEVLAVPPEDKNVRKKRHARLRQVKGLDGLRGLAVIAVVLYHFFGDALPGGYLGVDMFFVLSGFLITSLLVREYRTSGTISLKDFWVRRFRRILPAAVAVLVFCTAIVAWIGGDLAVGLRQQFFGTLFFVNNWTQIATSQSYFADNEVQVFAHYWSLAVEEQFYLIWPLLILVIFRASSRQPRRLPVVVASVLGLASFAAMWFIFTPGEDPTRVYYGTDTHAFGLLTGAVLSLLMTSTKSDPNADSWATSGKVETRAAGIIGFLALIGYVAQLFLMPDDAEFTYRGGLFLTSILGALMVWGVIHEYGPMTPLFRTKVMRWFGQRSFSLYLWHWPVIMILEALFHGNQNSENTWILGLVAVPISLILSEISYQFIENPFRRGGYKKTWKNYWAARPSFSELKDGFGKAMWPVVPLLVVASLVGVVYGVVNSNDKTELEQQLDQLQQQNQNNNPVPPEAAAPSTPPAEDKEDDAKKEDDTKTRPMPQGTNITAIGDSVMLAASDALSQRFPGIYIDAEESRHYASGIQILQQMKNAGTLRDTVFLGFGTNGAAQPNQISQAMDIIGEDHTVVMVVPYGDREWMAQSQKDVIDAAKEYDNAYIADWCGYAKSNPEMLYSDGVHPLPEGASGYSDAFYNALKQYSKYDKSVSSQCQA</sequence>
<keyword evidence="2" id="KW-1003">Cell membrane</keyword>
<feature type="transmembrane region" description="Helical" evidence="9">
    <location>
        <begin position="494"/>
        <end position="514"/>
    </location>
</feature>
<feature type="compositionally biased region" description="Basic and acidic residues" evidence="8">
    <location>
        <begin position="51"/>
        <end position="63"/>
    </location>
</feature>
<feature type="transmembrane region" description="Helical" evidence="9">
    <location>
        <begin position="587"/>
        <end position="607"/>
    </location>
</feature>
<feature type="compositionally biased region" description="Basic and acidic residues" evidence="8">
    <location>
        <begin position="872"/>
        <end position="882"/>
    </location>
</feature>
<name>A0ABT7FPV8_9CORY</name>
<organism evidence="11 12">
    <name type="scientific">Corynebacterium accolens</name>
    <dbReference type="NCBI Taxonomy" id="38284"/>
    <lineage>
        <taxon>Bacteria</taxon>
        <taxon>Bacillati</taxon>
        <taxon>Actinomycetota</taxon>
        <taxon>Actinomycetes</taxon>
        <taxon>Mycobacteriales</taxon>
        <taxon>Corynebacteriaceae</taxon>
        <taxon>Corynebacterium</taxon>
    </lineage>
</organism>
<keyword evidence="3" id="KW-0808">Transferase</keyword>
<feature type="transmembrane region" description="Helical" evidence="9">
    <location>
        <begin position="659"/>
        <end position="677"/>
    </location>
</feature>
<feature type="compositionally biased region" description="Polar residues" evidence="8">
    <location>
        <begin position="64"/>
        <end position="83"/>
    </location>
</feature>
<reference evidence="11 12" key="1">
    <citation type="submission" date="2023-05" db="EMBL/GenBank/DDBJ databases">
        <title>Metabolic capabilities are highly conserved among human nasal-associated Corynebacterium species in pangenomic analyses.</title>
        <authorList>
            <person name="Tran T.H."/>
            <person name="Roberts A.Q."/>
            <person name="Escapa I.F."/>
            <person name="Gao W."/>
            <person name="Conlan S."/>
            <person name="Kong H."/>
            <person name="Segre J.A."/>
            <person name="Kelly M.S."/>
            <person name="Lemon K.P."/>
        </authorList>
    </citation>
    <scope>NUCLEOTIDE SEQUENCE [LARGE SCALE GENOMIC DNA]</scope>
    <source>
        <strain evidence="11 12">KPL3802</strain>
    </source>
</reference>
<feature type="region of interest" description="Disordered" evidence="8">
    <location>
        <begin position="848"/>
        <end position="891"/>
    </location>
</feature>
<feature type="compositionally biased region" description="Polar residues" evidence="8">
    <location>
        <begin position="207"/>
        <end position="217"/>
    </location>
</feature>
<dbReference type="Gene3D" id="3.40.50.1110">
    <property type="entry name" value="SGNH hydrolase"/>
    <property type="match status" value="1"/>
</dbReference>
<comment type="caution">
    <text evidence="11">The sequence shown here is derived from an EMBL/GenBank/DDBJ whole genome shotgun (WGS) entry which is preliminary data.</text>
</comment>
<evidence type="ECO:0000256" key="3">
    <source>
        <dbReference type="ARBA" id="ARBA00022679"/>
    </source>
</evidence>
<dbReference type="EMBL" id="JASNUO010000005">
    <property type="protein sequence ID" value="MDK4247594.1"/>
    <property type="molecule type" value="Genomic_DNA"/>
</dbReference>
<keyword evidence="5 9" id="KW-1133">Transmembrane helix</keyword>
<feature type="transmembrane region" description="Helical" evidence="9">
    <location>
        <begin position="730"/>
        <end position="748"/>
    </location>
</feature>
<dbReference type="RefSeq" id="WP_284610311.1">
    <property type="nucleotide sequence ID" value="NZ_JASNUO010000005.1"/>
</dbReference>
<evidence type="ECO:0000256" key="6">
    <source>
        <dbReference type="ARBA" id="ARBA00023136"/>
    </source>
</evidence>
<feature type="compositionally biased region" description="Pro residues" evidence="8">
    <location>
        <begin position="854"/>
        <end position="865"/>
    </location>
</feature>
<evidence type="ECO:0000313" key="12">
    <source>
        <dbReference type="Proteomes" id="UP001239414"/>
    </source>
</evidence>
<dbReference type="Proteomes" id="UP001239414">
    <property type="component" value="Unassembled WGS sequence"/>
</dbReference>
<feature type="transmembrane region" description="Helical" evidence="9">
    <location>
        <begin position="809"/>
        <end position="830"/>
    </location>
</feature>
<feature type="compositionally biased region" description="Polar residues" evidence="8">
    <location>
        <begin position="312"/>
        <end position="324"/>
    </location>
</feature>
<feature type="compositionally biased region" description="Basic and acidic residues" evidence="8">
    <location>
        <begin position="243"/>
        <end position="275"/>
    </location>
</feature>
<evidence type="ECO:0000256" key="8">
    <source>
        <dbReference type="SAM" id="MobiDB-lite"/>
    </source>
</evidence>
<feature type="compositionally biased region" description="Polar residues" evidence="8">
    <location>
        <begin position="224"/>
        <end position="239"/>
    </location>
</feature>
<dbReference type="Pfam" id="PF01757">
    <property type="entry name" value="Acyl_transf_3"/>
    <property type="match status" value="1"/>
</dbReference>
<feature type="transmembrane region" description="Helical" evidence="9">
    <location>
        <begin position="564"/>
        <end position="580"/>
    </location>
</feature>
<gene>
    <name evidence="11" type="ORF">QPX34_06075</name>
</gene>